<dbReference type="Gene3D" id="3.30.565.10">
    <property type="entry name" value="Histidine kinase-like ATPase, C-terminal domain"/>
    <property type="match status" value="1"/>
</dbReference>
<dbReference type="PRINTS" id="PR00344">
    <property type="entry name" value="BCTRLSENSOR"/>
</dbReference>
<evidence type="ECO:0000256" key="7">
    <source>
        <dbReference type="ARBA" id="ARBA00022777"/>
    </source>
</evidence>
<evidence type="ECO:0000256" key="6">
    <source>
        <dbReference type="ARBA" id="ARBA00022692"/>
    </source>
</evidence>
<dbReference type="SMART" id="SM00304">
    <property type="entry name" value="HAMP"/>
    <property type="match status" value="1"/>
</dbReference>
<dbReference type="SUPFAM" id="SSF47384">
    <property type="entry name" value="Homodimeric domain of signal transducing histidine kinase"/>
    <property type="match status" value="1"/>
</dbReference>
<dbReference type="SUPFAM" id="SSF158472">
    <property type="entry name" value="HAMP domain-like"/>
    <property type="match status" value="1"/>
</dbReference>
<dbReference type="CDD" id="cd00082">
    <property type="entry name" value="HisKA"/>
    <property type="match status" value="1"/>
</dbReference>
<dbReference type="InterPro" id="IPR036890">
    <property type="entry name" value="HATPase_C_sf"/>
</dbReference>
<dbReference type="SMART" id="SM00388">
    <property type="entry name" value="HisKA"/>
    <property type="match status" value="1"/>
</dbReference>
<comment type="subcellular location">
    <subcellularLocation>
        <location evidence="2">Cell membrane</location>
    </subcellularLocation>
</comment>
<keyword evidence="8 11" id="KW-1133">Transmembrane helix</keyword>
<accession>A0ABP6DZN0</accession>
<comment type="caution">
    <text evidence="14">The sequence shown here is derived from an EMBL/GenBank/DDBJ whole genome shotgun (WGS) entry which is preliminary data.</text>
</comment>
<keyword evidence="9" id="KW-0902">Two-component regulatory system</keyword>
<dbReference type="Pfam" id="PF00672">
    <property type="entry name" value="HAMP"/>
    <property type="match status" value="1"/>
</dbReference>
<proteinExistence type="predicted"/>
<keyword evidence="10 11" id="KW-0472">Membrane</keyword>
<evidence type="ECO:0000256" key="4">
    <source>
        <dbReference type="ARBA" id="ARBA00022553"/>
    </source>
</evidence>
<evidence type="ECO:0000259" key="13">
    <source>
        <dbReference type="PROSITE" id="PS50885"/>
    </source>
</evidence>
<sequence>MKRWWRHWTLRSRLVVAAAGLTALALLAANAVGLVMLRSYLMSQVDEQLAQPGSEVVGGRTQPPEGRDQTVLNDPAVRELLESWFGTDTRIYFYADDGNRVSVYADDGAAGPKLPEPAVLRQRALSGEPFTVPDVGGGDDWRVRAKSAGPTISVQAVSLGQVGATVNRLLLIDAAVMGVVLSLLAALATLVVRLGLRPLTRMEATAQQIAAGDLSRRVPDTEPHTEAGRLGQAMNAMLGRIESEVTARRASERKLRQFLADASHELRTPLTSIRGFAELSRLGGDQAEALARIEAEGERMGVLVEDLLLLARLDEQRPLERRTVELRDLAADVVRDAHGRAPERVIRLAGLDDTCGLEPVTLMSDPLRLRQVVDNLLANAVRHTPPEARVTVRIGVSAQAALDGGAPVAGVGCELGAAQPVAVLEVSDTGPGIAAEHAPRVFERLYRADAARTHETGLGSGGAGLGLSIAAALVAAHGGRIELRTRVGAGAAFRVLLPCRPSGGG</sequence>
<dbReference type="EMBL" id="BAAASJ010000104">
    <property type="protein sequence ID" value="GAA2654076.1"/>
    <property type="molecule type" value="Genomic_DNA"/>
</dbReference>
<feature type="domain" description="Histidine kinase" evidence="12">
    <location>
        <begin position="261"/>
        <end position="501"/>
    </location>
</feature>
<dbReference type="PROSITE" id="PS50109">
    <property type="entry name" value="HIS_KIN"/>
    <property type="match status" value="1"/>
</dbReference>
<dbReference type="InterPro" id="IPR004358">
    <property type="entry name" value="Sig_transdc_His_kin-like_C"/>
</dbReference>
<dbReference type="InterPro" id="IPR050428">
    <property type="entry name" value="TCS_sensor_his_kinase"/>
</dbReference>
<dbReference type="CDD" id="cd06225">
    <property type="entry name" value="HAMP"/>
    <property type="match status" value="1"/>
</dbReference>
<evidence type="ECO:0000256" key="2">
    <source>
        <dbReference type="ARBA" id="ARBA00004236"/>
    </source>
</evidence>
<gene>
    <name evidence="14" type="ORF">GCM10010307_65960</name>
</gene>
<dbReference type="PANTHER" id="PTHR45436">
    <property type="entry name" value="SENSOR HISTIDINE KINASE YKOH"/>
    <property type="match status" value="1"/>
</dbReference>
<dbReference type="PANTHER" id="PTHR45436:SF5">
    <property type="entry name" value="SENSOR HISTIDINE KINASE TRCS"/>
    <property type="match status" value="1"/>
</dbReference>
<evidence type="ECO:0000256" key="8">
    <source>
        <dbReference type="ARBA" id="ARBA00022989"/>
    </source>
</evidence>
<reference evidence="15" key="1">
    <citation type="journal article" date="2019" name="Int. J. Syst. Evol. Microbiol.">
        <title>The Global Catalogue of Microorganisms (GCM) 10K type strain sequencing project: providing services to taxonomists for standard genome sequencing and annotation.</title>
        <authorList>
            <consortium name="The Broad Institute Genomics Platform"/>
            <consortium name="The Broad Institute Genome Sequencing Center for Infectious Disease"/>
            <person name="Wu L."/>
            <person name="Ma J."/>
        </authorList>
    </citation>
    <scope>NUCLEOTIDE SEQUENCE [LARGE SCALE GENOMIC DNA]</scope>
    <source>
        <strain evidence="15">JCM 4524</strain>
    </source>
</reference>
<dbReference type="SUPFAM" id="SSF55874">
    <property type="entry name" value="ATPase domain of HSP90 chaperone/DNA topoisomerase II/histidine kinase"/>
    <property type="match status" value="1"/>
</dbReference>
<dbReference type="SMART" id="SM00387">
    <property type="entry name" value="HATPase_c"/>
    <property type="match status" value="1"/>
</dbReference>
<keyword evidence="5" id="KW-0808">Transferase</keyword>
<dbReference type="GO" id="GO:0016301">
    <property type="term" value="F:kinase activity"/>
    <property type="evidence" value="ECO:0007669"/>
    <property type="project" value="UniProtKB-KW"/>
</dbReference>
<keyword evidence="7 14" id="KW-0418">Kinase</keyword>
<evidence type="ECO:0000256" key="1">
    <source>
        <dbReference type="ARBA" id="ARBA00000085"/>
    </source>
</evidence>
<dbReference type="InterPro" id="IPR036097">
    <property type="entry name" value="HisK_dim/P_sf"/>
</dbReference>
<evidence type="ECO:0000256" key="10">
    <source>
        <dbReference type="ARBA" id="ARBA00023136"/>
    </source>
</evidence>
<dbReference type="Proteomes" id="UP001500151">
    <property type="component" value="Unassembled WGS sequence"/>
</dbReference>
<dbReference type="InterPro" id="IPR003594">
    <property type="entry name" value="HATPase_dom"/>
</dbReference>
<dbReference type="EC" id="2.7.13.3" evidence="3"/>
<evidence type="ECO:0000256" key="3">
    <source>
        <dbReference type="ARBA" id="ARBA00012438"/>
    </source>
</evidence>
<evidence type="ECO:0000313" key="15">
    <source>
        <dbReference type="Proteomes" id="UP001500151"/>
    </source>
</evidence>
<dbReference type="Gene3D" id="1.10.287.130">
    <property type="match status" value="1"/>
</dbReference>
<dbReference type="PROSITE" id="PS50885">
    <property type="entry name" value="HAMP"/>
    <property type="match status" value="1"/>
</dbReference>
<organism evidence="14 15">
    <name type="scientific">Streptomyces vastus</name>
    <dbReference type="NCBI Taxonomy" id="285451"/>
    <lineage>
        <taxon>Bacteria</taxon>
        <taxon>Bacillati</taxon>
        <taxon>Actinomycetota</taxon>
        <taxon>Actinomycetes</taxon>
        <taxon>Kitasatosporales</taxon>
        <taxon>Streptomycetaceae</taxon>
        <taxon>Streptomyces</taxon>
    </lineage>
</organism>
<comment type="catalytic activity">
    <reaction evidence="1">
        <text>ATP + protein L-histidine = ADP + protein N-phospho-L-histidine.</text>
        <dbReference type="EC" id="2.7.13.3"/>
    </reaction>
</comment>
<keyword evidence="4" id="KW-0597">Phosphoprotein</keyword>
<feature type="domain" description="HAMP" evidence="13">
    <location>
        <begin position="193"/>
        <end position="246"/>
    </location>
</feature>
<dbReference type="InterPro" id="IPR005467">
    <property type="entry name" value="His_kinase_dom"/>
</dbReference>
<feature type="transmembrane region" description="Helical" evidence="11">
    <location>
        <begin position="169"/>
        <end position="192"/>
    </location>
</feature>
<keyword evidence="15" id="KW-1185">Reference proteome</keyword>
<keyword evidence="6 11" id="KW-0812">Transmembrane</keyword>
<dbReference type="Gene3D" id="6.10.340.10">
    <property type="match status" value="1"/>
</dbReference>
<evidence type="ECO:0000259" key="12">
    <source>
        <dbReference type="PROSITE" id="PS50109"/>
    </source>
</evidence>
<evidence type="ECO:0000313" key="14">
    <source>
        <dbReference type="EMBL" id="GAA2654076.1"/>
    </source>
</evidence>
<dbReference type="InterPro" id="IPR003660">
    <property type="entry name" value="HAMP_dom"/>
</dbReference>
<dbReference type="Pfam" id="PF02518">
    <property type="entry name" value="HATPase_c"/>
    <property type="match status" value="1"/>
</dbReference>
<dbReference type="CDD" id="cd00075">
    <property type="entry name" value="HATPase"/>
    <property type="match status" value="1"/>
</dbReference>
<name>A0ABP6DZN0_9ACTN</name>
<evidence type="ECO:0000256" key="9">
    <source>
        <dbReference type="ARBA" id="ARBA00023012"/>
    </source>
</evidence>
<dbReference type="RefSeq" id="WP_344394749.1">
    <property type="nucleotide sequence ID" value="NZ_BAAASJ010000104.1"/>
</dbReference>
<evidence type="ECO:0000256" key="11">
    <source>
        <dbReference type="SAM" id="Phobius"/>
    </source>
</evidence>
<dbReference type="Pfam" id="PF00512">
    <property type="entry name" value="HisKA"/>
    <property type="match status" value="1"/>
</dbReference>
<dbReference type="InterPro" id="IPR003661">
    <property type="entry name" value="HisK_dim/P_dom"/>
</dbReference>
<protein>
    <recommendedName>
        <fullName evidence="3">histidine kinase</fullName>
        <ecNumber evidence="3">2.7.13.3</ecNumber>
    </recommendedName>
</protein>
<evidence type="ECO:0000256" key="5">
    <source>
        <dbReference type="ARBA" id="ARBA00022679"/>
    </source>
</evidence>